<evidence type="ECO:0000313" key="3">
    <source>
        <dbReference type="Proteomes" id="UP001164746"/>
    </source>
</evidence>
<dbReference type="EMBL" id="CP111023">
    <property type="protein sequence ID" value="WAR21025.1"/>
    <property type="molecule type" value="Genomic_DNA"/>
</dbReference>
<protein>
    <recommendedName>
        <fullName evidence="1">RAI1-like domain-containing protein</fullName>
    </recommendedName>
</protein>
<accession>A0ABY7FFS5</accession>
<gene>
    <name evidence="2" type="ORF">MAR_014999</name>
</gene>
<dbReference type="Proteomes" id="UP001164746">
    <property type="component" value="Chromosome 12"/>
</dbReference>
<evidence type="ECO:0000313" key="2">
    <source>
        <dbReference type="EMBL" id="WAR21025.1"/>
    </source>
</evidence>
<keyword evidence="3" id="KW-1185">Reference proteome</keyword>
<organism evidence="2 3">
    <name type="scientific">Mya arenaria</name>
    <name type="common">Soft-shell clam</name>
    <dbReference type="NCBI Taxonomy" id="6604"/>
    <lineage>
        <taxon>Eukaryota</taxon>
        <taxon>Metazoa</taxon>
        <taxon>Spiralia</taxon>
        <taxon>Lophotrochozoa</taxon>
        <taxon>Mollusca</taxon>
        <taxon>Bivalvia</taxon>
        <taxon>Autobranchia</taxon>
        <taxon>Heteroconchia</taxon>
        <taxon>Euheterodonta</taxon>
        <taxon>Imparidentia</taxon>
        <taxon>Neoheterodontei</taxon>
        <taxon>Myida</taxon>
        <taxon>Myoidea</taxon>
        <taxon>Myidae</taxon>
        <taxon>Mya</taxon>
    </lineage>
</organism>
<sequence length="115" mass="13366">MNYIITQIDFICDRSLLKRLLSTLFTKKEDWKFAVTLHNCTYYPCDYHTDQKLALKQQMMGGKYEELCAWGLQIQASEVIDTSCESASVQAPEVVDTKLEPDWFFTKKLISSKKI</sequence>
<evidence type="ECO:0000259" key="1">
    <source>
        <dbReference type="Pfam" id="PF08652"/>
    </source>
</evidence>
<dbReference type="InterPro" id="IPR013961">
    <property type="entry name" value="RAI1"/>
</dbReference>
<dbReference type="Pfam" id="PF08652">
    <property type="entry name" value="RAI1"/>
    <property type="match status" value="1"/>
</dbReference>
<reference evidence="2" key="1">
    <citation type="submission" date="2022-11" db="EMBL/GenBank/DDBJ databases">
        <title>Centuries of genome instability and evolution in soft-shell clam transmissible cancer (bioRxiv).</title>
        <authorList>
            <person name="Hart S.F.M."/>
            <person name="Yonemitsu M.A."/>
            <person name="Giersch R.M."/>
            <person name="Beal B.F."/>
            <person name="Arriagada G."/>
            <person name="Davis B.W."/>
            <person name="Ostrander E.A."/>
            <person name="Goff S.P."/>
            <person name="Metzger M.J."/>
        </authorList>
    </citation>
    <scope>NUCLEOTIDE SEQUENCE</scope>
    <source>
        <strain evidence="2">MELC-2E11</strain>
        <tissue evidence="2">Siphon/mantle</tissue>
    </source>
</reference>
<name>A0ABY7FFS5_MYAAR</name>
<feature type="domain" description="RAI1-like" evidence="1">
    <location>
        <begin position="6"/>
        <end position="82"/>
    </location>
</feature>
<proteinExistence type="predicted"/>